<reference evidence="1" key="1">
    <citation type="submission" date="2022-10" db="EMBL/GenBank/DDBJ databases">
        <title>Tapping the CABI collections for fungal endophytes: first genome assemblies for Collariella, Neodidymelliopsis, Ascochyta clinopodiicola, Didymella pomorum, Didymosphaeria variabile, Neocosmospora piperis and Neocucurbitaria cava.</title>
        <authorList>
            <person name="Hill R."/>
        </authorList>
    </citation>
    <scope>NUCLEOTIDE SEQUENCE</scope>
    <source>
        <strain evidence="1">IMI 356815</strain>
    </source>
</reference>
<accession>A0A9W9CE29</accession>
<evidence type="ECO:0000313" key="1">
    <source>
        <dbReference type="EMBL" id="KAJ4357218.1"/>
    </source>
</evidence>
<dbReference type="AlphaFoldDB" id="A0A9W9CE29"/>
<protein>
    <submittedName>
        <fullName evidence="1">Uncharacterized protein</fullName>
    </submittedName>
</protein>
<organism evidence="1 2">
    <name type="scientific">Didymosphaeria variabile</name>
    <dbReference type="NCBI Taxonomy" id="1932322"/>
    <lineage>
        <taxon>Eukaryota</taxon>
        <taxon>Fungi</taxon>
        <taxon>Dikarya</taxon>
        <taxon>Ascomycota</taxon>
        <taxon>Pezizomycotina</taxon>
        <taxon>Dothideomycetes</taxon>
        <taxon>Pleosporomycetidae</taxon>
        <taxon>Pleosporales</taxon>
        <taxon>Massarineae</taxon>
        <taxon>Didymosphaeriaceae</taxon>
        <taxon>Didymosphaeria</taxon>
    </lineage>
</organism>
<proteinExistence type="predicted"/>
<evidence type="ECO:0000313" key="2">
    <source>
        <dbReference type="Proteomes" id="UP001140513"/>
    </source>
</evidence>
<dbReference type="Proteomes" id="UP001140513">
    <property type="component" value="Unassembled WGS sequence"/>
</dbReference>
<dbReference type="EMBL" id="JAPEUX010000002">
    <property type="protein sequence ID" value="KAJ4357218.1"/>
    <property type="molecule type" value="Genomic_DNA"/>
</dbReference>
<dbReference type="RefSeq" id="XP_056074077.1">
    <property type="nucleotide sequence ID" value="XM_056210604.1"/>
</dbReference>
<sequence>MPPITFETTPATAQWDKTITHEDYNKMLQGHKPQQMEDKWTIKANAPENAQGNAILHIYFGWKPREEISLEISTGDPSKTEDEDWATIVDISWKVEHPGGLMTSEEEAKTMAINLCNGLLGCALEDEDEDEDADEDEDEDEE</sequence>
<comment type="caution">
    <text evidence="1">The sequence shown here is derived from an EMBL/GenBank/DDBJ whole genome shotgun (WGS) entry which is preliminary data.</text>
</comment>
<dbReference type="GeneID" id="80905323"/>
<keyword evidence="2" id="KW-1185">Reference proteome</keyword>
<dbReference type="OrthoDB" id="4521980at2759"/>
<name>A0A9W9CE29_9PLEO</name>
<gene>
    <name evidence="1" type="ORF">N0V89_001793</name>
</gene>